<comment type="caution">
    <text evidence="1">The sequence shown here is derived from an EMBL/GenBank/DDBJ whole genome shotgun (WGS) entry which is preliminary data.</text>
</comment>
<gene>
    <name evidence="1" type="ORF">CZ787_11735</name>
</gene>
<accession>A0A1R4I1X8</accession>
<evidence type="ECO:0000313" key="2">
    <source>
        <dbReference type="Proteomes" id="UP000196331"/>
    </source>
</evidence>
<dbReference type="EMBL" id="FUKM01000048">
    <property type="protein sequence ID" value="SJN13758.1"/>
    <property type="molecule type" value="Genomic_DNA"/>
</dbReference>
<dbReference type="AlphaFoldDB" id="A0A1R4I1X8"/>
<evidence type="ECO:0000313" key="1">
    <source>
        <dbReference type="EMBL" id="SJN13758.1"/>
    </source>
</evidence>
<sequence length="46" mass="5197">MCHFIISLSGFRCVHYITCGQPAPFSTAMAILSQPWLMLFRIVPVL</sequence>
<reference evidence="1 2" key="1">
    <citation type="submission" date="2017-02" db="EMBL/GenBank/DDBJ databases">
        <authorList>
            <person name="Dridi B."/>
        </authorList>
    </citation>
    <scope>NUCLEOTIDE SEQUENCE [LARGE SCALE GENOMIC DNA]</scope>
    <source>
        <strain evidence="1 2">JB380</strain>
    </source>
</reference>
<protein>
    <submittedName>
        <fullName evidence="1">Uncharacterized protein</fullName>
    </submittedName>
</protein>
<name>A0A1R4I1X8_9GAMM</name>
<proteinExistence type="predicted"/>
<organism evidence="1 2">
    <name type="scientific">Halomonas citrativorans</name>
    <dbReference type="NCBI Taxonomy" id="2742612"/>
    <lineage>
        <taxon>Bacteria</taxon>
        <taxon>Pseudomonadati</taxon>
        <taxon>Pseudomonadota</taxon>
        <taxon>Gammaproteobacteria</taxon>
        <taxon>Oceanospirillales</taxon>
        <taxon>Halomonadaceae</taxon>
        <taxon>Halomonas</taxon>
    </lineage>
</organism>
<dbReference type="Proteomes" id="UP000196331">
    <property type="component" value="Unassembled WGS sequence"/>
</dbReference>